<dbReference type="STRING" id="501024.RTCCBAU85039_2829"/>
<evidence type="ECO:0000313" key="4">
    <source>
        <dbReference type="Proteomes" id="UP000198939"/>
    </source>
</evidence>
<organism evidence="1 3">
    <name type="scientific">Rhizobium tibeticum</name>
    <dbReference type="NCBI Taxonomy" id="501024"/>
    <lineage>
        <taxon>Bacteria</taxon>
        <taxon>Pseudomonadati</taxon>
        <taxon>Pseudomonadota</taxon>
        <taxon>Alphaproteobacteria</taxon>
        <taxon>Hyphomicrobiales</taxon>
        <taxon>Rhizobiaceae</taxon>
        <taxon>Rhizobium/Agrobacterium group</taxon>
        <taxon>Rhizobium</taxon>
    </lineage>
</organism>
<keyword evidence="4" id="KW-1185">Reference proteome</keyword>
<dbReference type="EMBL" id="FOCV01000010">
    <property type="protein sequence ID" value="SEO02107.1"/>
    <property type="molecule type" value="Genomic_DNA"/>
</dbReference>
<evidence type="ECO:0000313" key="2">
    <source>
        <dbReference type="EMBL" id="SEO02107.1"/>
    </source>
</evidence>
<dbReference type="AlphaFoldDB" id="A0A1H8LAG4"/>
<proteinExistence type="predicted"/>
<evidence type="ECO:0000313" key="3">
    <source>
        <dbReference type="Proteomes" id="UP000183063"/>
    </source>
</evidence>
<reference evidence="1" key="1">
    <citation type="submission" date="2016-10" db="EMBL/GenBank/DDBJ databases">
        <authorList>
            <person name="de Groot N.N."/>
        </authorList>
    </citation>
    <scope>NUCLEOTIDE SEQUENCE [LARGE SCALE GENOMIC DNA]</scope>
    <source>
        <strain evidence="1">CCBAU85039</strain>
    </source>
</reference>
<accession>A0A1H8LAG4</accession>
<reference evidence="3" key="3">
    <citation type="submission" date="2016-10" db="EMBL/GenBank/DDBJ databases">
        <authorList>
            <person name="Wibberg D."/>
        </authorList>
    </citation>
    <scope>NUCLEOTIDE SEQUENCE [LARGE SCALE GENOMIC DNA]</scope>
</reference>
<dbReference type="EMBL" id="FNXB01000012">
    <property type="protein sequence ID" value="SEH87485.1"/>
    <property type="molecule type" value="Genomic_DNA"/>
</dbReference>
<evidence type="ECO:0000313" key="1">
    <source>
        <dbReference type="EMBL" id="SEH87485.1"/>
    </source>
</evidence>
<dbReference type="Proteomes" id="UP000198939">
    <property type="component" value="Unassembled WGS sequence"/>
</dbReference>
<protein>
    <submittedName>
        <fullName evidence="1">Uncharacterized protein</fullName>
    </submittedName>
</protein>
<reference evidence="2 4" key="2">
    <citation type="submission" date="2016-10" db="EMBL/GenBank/DDBJ databases">
        <authorList>
            <person name="Varghese N."/>
            <person name="Submissions S."/>
        </authorList>
    </citation>
    <scope>NUCLEOTIDE SEQUENCE [LARGE SCALE GENOMIC DNA]</scope>
    <source>
        <strain evidence="2 4">CGMCC 1.7071</strain>
    </source>
</reference>
<name>A0A1H8LAG4_9HYPH</name>
<gene>
    <name evidence="1" type="ORF">RTCCBAU85039_2829</name>
    <name evidence="2" type="ORF">SAMN05216228_1010187</name>
</gene>
<sequence length="36" mass="4286">MLDRIYLVDEEWGIVMPLEAGRYHVIRNQAARQADR</sequence>
<dbReference type="Proteomes" id="UP000183063">
    <property type="component" value="Unassembled WGS sequence"/>
</dbReference>